<dbReference type="AlphaFoldDB" id="A0A8J3SEH1"/>
<feature type="chain" id="PRO_5038907817" description="SH3 domain-containing protein" evidence="1">
    <location>
        <begin position="31"/>
        <end position="107"/>
    </location>
</feature>
<reference evidence="2 3" key="1">
    <citation type="submission" date="2021-01" db="EMBL/GenBank/DDBJ databases">
        <title>Whole genome shotgun sequence of Planobispora siamensis NBRC 107568.</title>
        <authorList>
            <person name="Komaki H."/>
            <person name="Tamura T."/>
        </authorList>
    </citation>
    <scope>NUCLEOTIDE SEQUENCE [LARGE SCALE GENOMIC DNA]</scope>
    <source>
        <strain evidence="2 3">NBRC 107568</strain>
    </source>
</reference>
<comment type="caution">
    <text evidence="2">The sequence shown here is derived from an EMBL/GenBank/DDBJ whole genome shotgun (WGS) entry which is preliminary data.</text>
</comment>
<proteinExistence type="predicted"/>
<sequence>MIFKRLAGALIATTVAGGGMVVFSAVTATAAEAAVCAYRVRNVPAGNQLAVRAQPSRVADVIDVLRPGQITIGRCALQRPNWRAVNGVNGVQGFSHKHYLKKLSRLS</sequence>
<keyword evidence="3" id="KW-1185">Reference proteome</keyword>
<accession>A0A8J3SEH1</accession>
<evidence type="ECO:0008006" key="4">
    <source>
        <dbReference type="Google" id="ProtNLM"/>
    </source>
</evidence>
<dbReference type="EMBL" id="BOOJ01000019">
    <property type="protein sequence ID" value="GIH91392.1"/>
    <property type="molecule type" value="Genomic_DNA"/>
</dbReference>
<feature type="signal peptide" evidence="1">
    <location>
        <begin position="1"/>
        <end position="30"/>
    </location>
</feature>
<gene>
    <name evidence="2" type="ORF">Psi01_20220</name>
</gene>
<organism evidence="2 3">
    <name type="scientific">Planobispora siamensis</name>
    <dbReference type="NCBI Taxonomy" id="936338"/>
    <lineage>
        <taxon>Bacteria</taxon>
        <taxon>Bacillati</taxon>
        <taxon>Actinomycetota</taxon>
        <taxon>Actinomycetes</taxon>
        <taxon>Streptosporangiales</taxon>
        <taxon>Streptosporangiaceae</taxon>
        <taxon>Planobispora</taxon>
    </lineage>
</organism>
<dbReference type="Proteomes" id="UP000619788">
    <property type="component" value="Unassembled WGS sequence"/>
</dbReference>
<protein>
    <recommendedName>
        <fullName evidence="4">SH3 domain-containing protein</fullName>
    </recommendedName>
</protein>
<evidence type="ECO:0000313" key="3">
    <source>
        <dbReference type="Proteomes" id="UP000619788"/>
    </source>
</evidence>
<dbReference type="RefSeq" id="WP_203873371.1">
    <property type="nucleotide sequence ID" value="NZ_BOOJ01000019.1"/>
</dbReference>
<evidence type="ECO:0000256" key="1">
    <source>
        <dbReference type="SAM" id="SignalP"/>
    </source>
</evidence>
<evidence type="ECO:0000313" key="2">
    <source>
        <dbReference type="EMBL" id="GIH91392.1"/>
    </source>
</evidence>
<keyword evidence="1" id="KW-0732">Signal</keyword>
<name>A0A8J3SEH1_9ACTN</name>